<dbReference type="InterPro" id="IPR003593">
    <property type="entry name" value="AAA+_ATPase"/>
</dbReference>
<feature type="binding site" evidence="8">
    <location>
        <begin position="228"/>
        <end position="233"/>
    </location>
    <ligand>
        <name>GTP</name>
        <dbReference type="ChEBI" id="CHEBI:37565"/>
    </ligand>
</feature>
<dbReference type="GO" id="GO:0046872">
    <property type="term" value="F:metal ion binding"/>
    <property type="evidence" value="ECO:0007669"/>
    <property type="project" value="UniProtKB-KW"/>
</dbReference>
<dbReference type="InterPro" id="IPR005225">
    <property type="entry name" value="Small_GTP-bd"/>
</dbReference>
<evidence type="ECO:0000256" key="8">
    <source>
        <dbReference type="HAMAP-Rule" id="MF_00379"/>
    </source>
</evidence>
<feature type="binding site" evidence="8">
    <location>
        <begin position="247"/>
        <end position="253"/>
    </location>
    <ligand>
        <name>GTP</name>
        <dbReference type="ChEBI" id="CHEBI:37565"/>
    </ligand>
</feature>
<dbReference type="PRINTS" id="PR00449">
    <property type="entry name" value="RASTRNSFRMNG"/>
</dbReference>
<dbReference type="Gene3D" id="3.40.50.300">
    <property type="entry name" value="P-loop containing nucleotide triphosphate hydrolases"/>
    <property type="match status" value="1"/>
</dbReference>
<feature type="binding site" evidence="8">
    <location>
        <position position="81"/>
    </location>
    <ligand>
        <name>(6S)-5-formyl-5,6,7,8-tetrahydrofolate</name>
        <dbReference type="ChEBI" id="CHEBI:57457"/>
    </ligand>
</feature>
<dbReference type="RefSeq" id="WP_311787384.1">
    <property type="nucleotide sequence ID" value="NZ_JALDYY010000009.1"/>
</dbReference>
<gene>
    <name evidence="8 10" type="primary">mnmE</name>
    <name evidence="8" type="synonym">trmE</name>
    <name evidence="10" type="ORF">MRS75_14395</name>
</gene>
<dbReference type="NCBIfam" id="TIGR00231">
    <property type="entry name" value="small_GTP"/>
    <property type="match status" value="1"/>
</dbReference>
<dbReference type="InterPro" id="IPR018948">
    <property type="entry name" value="GTP-bd_TrmE_N"/>
</dbReference>
<dbReference type="SUPFAM" id="SSF116878">
    <property type="entry name" value="TrmE connector domain"/>
    <property type="match status" value="1"/>
</dbReference>
<keyword evidence="7 8" id="KW-0342">GTP-binding</keyword>
<dbReference type="InterPro" id="IPR027417">
    <property type="entry name" value="P-loop_NTPase"/>
</dbReference>
<dbReference type="Pfam" id="PF12631">
    <property type="entry name" value="MnmE_helical"/>
    <property type="match status" value="1"/>
</dbReference>
<keyword evidence="8" id="KW-0963">Cytoplasm</keyword>
<keyword evidence="8" id="KW-0479">Metal-binding</keyword>
<dbReference type="Proteomes" id="UP001161580">
    <property type="component" value="Unassembled WGS sequence"/>
</dbReference>
<dbReference type="PANTHER" id="PTHR42714">
    <property type="entry name" value="TRNA MODIFICATION GTPASE GTPBP3"/>
    <property type="match status" value="1"/>
</dbReference>
<dbReference type="HAMAP" id="MF_00379">
    <property type="entry name" value="GTPase_MnmE"/>
    <property type="match status" value="1"/>
</dbReference>
<evidence type="ECO:0000256" key="6">
    <source>
        <dbReference type="ARBA" id="ARBA00022958"/>
    </source>
</evidence>
<name>A0AAE3QH46_9HYPH</name>
<dbReference type="CDD" id="cd04164">
    <property type="entry name" value="trmE"/>
    <property type="match status" value="1"/>
</dbReference>
<reference evidence="10" key="1">
    <citation type="submission" date="2022-03" db="EMBL/GenBank/DDBJ databases">
        <title>Fererhizobium litorale gen. nov., sp. nov., isolated from sandy sediments of the Sea of Japan seashore.</title>
        <authorList>
            <person name="Romanenko L."/>
            <person name="Kurilenko V."/>
            <person name="Otstavnykh N."/>
            <person name="Svetashev V."/>
            <person name="Tekutyeva L."/>
            <person name="Isaeva M."/>
            <person name="Mikhailov V."/>
        </authorList>
    </citation>
    <scope>NUCLEOTIDE SEQUENCE</scope>
    <source>
        <strain evidence="10">KMM 9576</strain>
    </source>
</reference>
<dbReference type="Pfam" id="PF10396">
    <property type="entry name" value="TrmE_N"/>
    <property type="match status" value="1"/>
</dbReference>
<dbReference type="PANTHER" id="PTHR42714:SF2">
    <property type="entry name" value="TRNA MODIFICATION GTPASE GTPBP3, MITOCHONDRIAL"/>
    <property type="match status" value="1"/>
</dbReference>
<dbReference type="InterPro" id="IPR006073">
    <property type="entry name" value="GTP-bd"/>
</dbReference>
<evidence type="ECO:0000256" key="7">
    <source>
        <dbReference type="ARBA" id="ARBA00023134"/>
    </source>
</evidence>
<dbReference type="GO" id="GO:0002098">
    <property type="term" value="P:tRNA wobble uridine modification"/>
    <property type="evidence" value="ECO:0007669"/>
    <property type="project" value="TreeGrafter"/>
</dbReference>
<dbReference type="InterPro" id="IPR004520">
    <property type="entry name" value="GTPase_MnmE"/>
</dbReference>
<feature type="binding site" evidence="8">
    <location>
        <begin position="272"/>
        <end position="275"/>
    </location>
    <ligand>
        <name>GTP</name>
        <dbReference type="ChEBI" id="CHEBI:37565"/>
    </ligand>
</feature>
<accession>A0AAE3QH46</accession>
<feature type="binding site" evidence="8">
    <location>
        <position position="228"/>
    </location>
    <ligand>
        <name>K(+)</name>
        <dbReference type="ChEBI" id="CHEBI:29103"/>
    </ligand>
</feature>
<comment type="function">
    <text evidence="8">Exhibits a very high intrinsic GTPase hydrolysis rate. Involved in the addition of a carboxymethylaminomethyl (cmnm) group at the wobble position (U34) of certain tRNAs, forming tRNA-cmnm(5)s(2)U34.</text>
</comment>
<dbReference type="AlphaFoldDB" id="A0AAE3QH46"/>
<dbReference type="Gene3D" id="3.30.1360.120">
    <property type="entry name" value="Probable tRNA modification gtpase trme, domain 1"/>
    <property type="match status" value="1"/>
</dbReference>
<dbReference type="NCBIfam" id="NF003661">
    <property type="entry name" value="PRK05291.1-3"/>
    <property type="match status" value="1"/>
</dbReference>
<comment type="subunit">
    <text evidence="8">Homodimer. Heterotetramer of two MnmE and two MnmG subunits.</text>
</comment>
<sequence length="440" mass="47814">MSFRRDTIYALSSGGLPSGVAVVRISGGAAFEACTALVGTVPEARQATLLTIRARNNEFLDNALVLSFPGPRSFTGEDCVELHCHGGKAVVHAVLAELDGIPGLRHADAGEFSRRAFENGKLDLVEVEGLADLIAAETEMQRRLAAEQSSGGLSALYMGWADRLTNARAMIEAELDFADEDDVPGSVASTIWADMRLLATEMEHHLDRARAGEIIRDGLKIVIAGPPNAGKSSLMNALARRDVAIVTDIAGTTRDVLHIDLDLGGYNVRIYDTAGLRETDEVVEREGIRRALKVMDSADLILFLEEIGTTSVPRMADDGVPKLRIGTKLDRHRDLPRSDHDLCISVQTGEGMDELLGRILDEVRRYAPAESLAIPSRIRHVENLRKSLTYIHGALASVTVDLDLRAEELRLAASYLGKITGRVDVENLLDVIFSEFCIGK</sequence>
<evidence type="ECO:0000256" key="1">
    <source>
        <dbReference type="ARBA" id="ARBA00011043"/>
    </source>
</evidence>
<feature type="binding site" evidence="8">
    <location>
        <position position="252"/>
    </location>
    <ligand>
        <name>K(+)</name>
        <dbReference type="ChEBI" id="CHEBI:29103"/>
    </ligand>
</feature>
<keyword evidence="4 8" id="KW-0378">Hydrolase</keyword>
<dbReference type="GO" id="GO:0003924">
    <property type="term" value="F:GTPase activity"/>
    <property type="evidence" value="ECO:0007669"/>
    <property type="project" value="UniProtKB-UniRule"/>
</dbReference>
<dbReference type="InterPro" id="IPR025867">
    <property type="entry name" value="MnmE_helical"/>
</dbReference>
<feature type="binding site" evidence="8">
    <location>
        <position position="24"/>
    </location>
    <ligand>
        <name>(6S)-5-formyl-5,6,7,8-tetrahydrofolate</name>
        <dbReference type="ChEBI" id="CHEBI:57457"/>
    </ligand>
</feature>
<feature type="binding site" evidence="8">
    <location>
        <position position="247"/>
    </location>
    <ligand>
        <name>K(+)</name>
        <dbReference type="ChEBI" id="CHEBI:29103"/>
    </ligand>
</feature>
<organism evidence="10 11">
    <name type="scientific">Ferirhizobium litorale</name>
    <dbReference type="NCBI Taxonomy" id="2927786"/>
    <lineage>
        <taxon>Bacteria</taxon>
        <taxon>Pseudomonadati</taxon>
        <taxon>Pseudomonadota</taxon>
        <taxon>Alphaproteobacteria</taxon>
        <taxon>Hyphomicrobiales</taxon>
        <taxon>Rhizobiaceae</taxon>
        <taxon>Ferirhizobium</taxon>
    </lineage>
</organism>
<evidence type="ECO:0000256" key="2">
    <source>
        <dbReference type="ARBA" id="ARBA00022694"/>
    </source>
</evidence>
<keyword evidence="11" id="KW-1185">Reference proteome</keyword>
<dbReference type="SUPFAM" id="SSF52540">
    <property type="entry name" value="P-loop containing nucleoside triphosphate hydrolases"/>
    <property type="match status" value="1"/>
</dbReference>
<dbReference type="PROSITE" id="PS51709">
    <property type="entry name" value="G_TRME"/>
    <property type="match status" value="1"/>
</dbReference>
<feature type="binding site" evidence="8">
    <location>
        <position position="440"/>
    </location>
    <ligand>
        <name>(6S)-5-formyl-5,6,7,8-tetrahydrofolate</name>
        <dbReference type="ChEBI" id="CHEBI:57457"/>
    </ligand>
</feature>
<dbReference type="InterPro" id="IPR027266">
    <property type="entry name" value="TrmE/GcvT-like"/>
</dbReference>
<dbReference type="InterPro" id="IPR027368">
    <property type="entry name" value="MnmE_dom2"/>
</dbReference>
<protein>
    <recommendedName>
        <fullName evidence="8">tRNA modification GTPase MnmE</fullName>
        <ecNumber evidence="8">3.6.-.-</ecNumber>
    </recommendedName>
</protein>
<dbReference type="Gene3D" id="1.20.120.430">
    <property type="entry name" value="tRNA modification GTPase MnmE domain 2"/>
    <property type="match status" value="1"/>
</dbReference>
<feature type="domain" description="TrmE-type G" evidence="9">
    <location>
        <begin position="218"/>
        <end position="364"/>
    </location>
</feature>
<comment type="subcellular location">
    <subcellularLocation>
        <location evidence="8">Cytoplasm</location>
    </subcellularLocation>
</comment>
<evidence type="ECO:0000259" key="9">
    <source>
        <dbReference type="PROSITE" id="PS51709"/>
    </source>
</evidence>
<keyword evidence="2 8" id="KW-0819">tRNA processing</keyword>
<evidence type="ECO:0000256" key="3">
    <source>
        <dbReference type="ARBA" id="ARBA00022741"/>
    </source>
</evidence>
<feature type="binding site" evidence="8">
    <location>
        <position position="232"/>
    </location>
    <ligand>
        <name>Mg(2+)</name>
        <dbReference type="ChEBI" id="CHEBI:18420"/>
    </ligand>
</feature>
<dbReference type="Pfam" id="PF01926">
    <property type="entry name" value="MMR_HSR1"/>
    <property type="match status" value="1"/>
</dbReference>
<dbReference type="GO" id="GO:0005737">
    <property type="term" value="C:cytoplasm"/>
    <property type="evidence" value="ECO:0007669"/>
    <property type="project" value="UniProtKB-SubCell"/>
</dbReference>
<comment type="caution">
    <text evidence="10">The sequence shown here is derived from an EMBL/GenBank/DDBJ whole genome shotgun (WGS) entry which is preliminary data.</text>
</comment>
<evidence type="ECO:0000256" key="4">
    <source>
        <dbReference type="ARBA" id="ARBA00022801"/>
    </source>
</evidence>
<dbReference type="FunFam" id="3.30.1360.120:FF:000007">
    <property type="entry name" value="tRNA modification GTPase GTPBP3, mitochondrial"/>
    <property type="match status" value="1"/>
</dbReference>
<dbReference type="SMART" id="SM00382">
    <property type="entry name" value="AAA"/>
    <property type="match status" value="1"/>
</dbReference>
<dbReference type="EC" id="3.6.-.-" evidence="8"/>
<dbReference type="CDD" id="cd14858">
    <property type="entry name" value="TrmE_N"/>
    <property type="match status" value="1"/>
</dbReference>
<comment type="caution">
    <text evidence="8">Lacks conserved residue(s) required for the propagation of feature annotation.</text>
</comment>
<evidence type="ECO:0000313" key="11">
    <source>
        <dbReference type="Proteomes" id="UP001161580"/>
    </source>
</evidence>
<dbReference type="InterPro" id="IPR031168">
    <property type="entry name" value="G_TrmE"/>
</dbReference>
<dbReference type="GO" id="GO:0030488">
    <property type="term" value="P:tRNA methylation"/>
    <property type="evidence" value="ECO:0007669"/>
    <property type="project" value="TreeGrafter"/>
</dbReference>
<evidence type="ECO:0000256" key="5">
    <source>
        <dbReference type="ARBA" id="ARBA00022842"/>
    </source>
</evidence>
<comment type="cofactor">
    <cofactor evidence="8">
        <name>K(+)</name>
        <dbReference type="ChEBI" id="CHEBI:29103"/>
    </cofactor>
    <text evidence="8">Binds 1 potassium ion per subunit.</text>
</comment>
<dbReference type="GO" id="GO:0005525">
    <property type="term" value="F:GTP binding"/>
    <property type="evidence" value="ECO:0007669"/>
    <property type="project" value="UniProtKB-UniRule"/>
</dbReference>
<feature type="binding site" evidence="8">
    <location>
        <position position="253"/>
    </location>
    <ligand>
        <name>Mg(2+)</name>
        <dbReference type="ChEBI" id="CHEBI:18420"/>
    </ligand>
</feature>
<keyword evidence="5 8" id="KW-0460">Magnesium</keyword>
<evidence type="ECO:0000313" key="10">
    <source>
        <dbReference type="EMBL" id="MDI7923271.1"/>
    </source>
</evidence>
<dbReference type="EMBL" id="JALDYZ010000007">
    <property type="protein sequence ID" value="MDI7923271.1"/>
    <property type="molecule type" value="Genomic_DNA"/>
</dbReference>
<proteinExistence type="inferred from homology"/>
<keyword evidence="6 8" id="KW-0630">Potassium</keyword>
<keyword evidence="3 8" id="KW-0547">Nucleotide-binding</keyword>
<comment type="similarity">
    <text evidence="1 8">Belongs to the TRAFAC class TrmE-Era-EngA-EngB-Septin-like GTPase superfamily. TrmE GTPase family.</text>
</comment>
<feature type="binding site" evidence="8">
    <location>
        <position position="249"/>
    </location>
    <ligand>
        <name>K(+)</name>
        <dbReference type="ChEBI" id="CHEBI:29103"/>
    </ligand>
</feature>
<feature type="binding site" evidence="8">
    <location>
        <position position="121"/>
    </location>
    <ligand>
        <name>(6S)-5-formyl-5,6,7,8-tetrahydrofolate</name>
        <dbReference type="ChEBI" id="CHEBI:57457"/>
    </ligand>
</feature>